<dbReference type="EMBL" id="FOHN01000037">
    <property type="protein sequence ID" value="SET61480.1"/>
    <property type="molecule type" value="Genomic_DNA"/>
</dbReference>
<protein>
    <recommendedName>
        <fullName evidence="6">DNA repair photolyase</fullName>
    </recommendedName>
</protein>
<proteinExistence type="predicted"/>
<evidence type="ECO:0000313" key="5">
    <source>
        <dbReference type="Proteomes" id="UP000199800"/>
    </source>
</evidence>
<dbReference type="GO" id="GO:0046872">
    <property type="term" value="F:metal ion binding"/>
    <property type="evidence" value="ECO:0007669"/>
    <property type="project" value="UniProtKB-KW"/>
</dbReference>
<evidence type="ECO:0000256" key="1">
    <source>
        <dbReference type="ARBA" id="ARBA00022723"/>
    </source>
</evidence>
<dbReference type="InterPro" id="IPR058240">
    <property type="entry name" value="rSAM_sf"/>
</dbReference>
<keyword evidence="1" id="KW-0479">Metal-binding</keyword>
<organism evidence="4 5">
    <name type="scientific">[Clostridium] polysaccharolyticum</name>
    <dbReference type="NCBI Taxonomy" id="29364"/>
    <lineage>
        <taxon>Bacteria</taxon>
        <taxon>Bacillati</taxon>
        <taxon>Bacillota</taxon>
        <taxon>Clostridia</taxon>
        <taxon>Lachnospirales</taxon>
        <taxon>Lachnospiraceae</taxon>
    </lineage>
</organism>
<dbReference type="AlphaFoldDB" id="A0A1I0FT17"/>
<evidence type="ECO:0000313" key="4">
    <source>
        <dbReference type="EMBL" id="SET61480.1"/>
    </source>
</evidence>
<keyword evidence="5" id="KW-1185">Reference proteome</keyword>
<name>A0A1I0FT17_9FIRM</name>
<reference evidence="4 5" key="1">
    <citation type="submission" date="2016-10" db="EMBL/GenBank/DDBJ databases">
        <authorList>
            <person name="de Groot N.N."/>
        </authorList>
    </citation>
    <scope>NUCLEOTIDE SEQUENCE [LARGE SCALE GENOMIC DNA]</scope>
    <source>
        <strain evidence="4 5">DSM 1801</strain>
    </source>
</reference>
<sequence length="287" mass="33644">MDNNELLVQYEKRRIFIDIAFKGCGSGCVYCYSDSSSDKQSLISLYHVDKLCQSVLEKLDDSIYYIISFCPNTEPFKSDESCNLIIRIIKKLRHKKVAFQIATKEFIPLNVLKTLNELSRFKNQIFINISMPYLETKIIEPHAGTCEERIRNIQNIKDFSNLSSCLYIKPYNSFVKNNIDKYIKLIREEKPDYVCVGMKFEEKLTSNSTCRTMYTKEIAEKTISKNDFIGILKIKEELEKEGVLVYFASTCFIVNCLMIECEQELYKYKPEFCQKCVIRRIGDEKEY</sequence>
<accession>A0A1I0FT17</accession>
<dbReference type="SUPFAM" id="SSF102114">
    <property type="entry name" value="Radical SAM enzymes"/>
    <property type="match status" value="1"/>
</dbReference>
<dbReference type="STRING" id="29364.SAMN04487772_13721"/>
<evidence type="ECO:0008006" key="6">
    <source>
        <dbReference type="Google" id="ProtNLM"/>
    </source>
</evidence>
<evidence type="ECO:0000256" key="3">
    <source>
        <dbReference type="ARBA" id="ARBA00023014"/>
    </source>
</evidence>
<keyword evidence="3" id="KW-0411">Iron-sulfur</keyword>
<gene>
    <name evidence="4" type="ORF">SAMN04487772_13721</name>
</gene>
<dbReference type="InterPro" id="IPR040086">
    <property type="entry name" value="MJ0683-like"/>
</dbReference>
<evidence type="ECO:0000256" key="2">
    <source>
        <dbReference type="ARBA" id="ARBA00023004"/>
    </source>
</evidence>
<dbReference type="Proteomes" id="UP000199800">
    <property type="component" value="Unassembled WGS sequence"/>
</dbReference>
<dbReference type="PANTHER" id="PTHR43432:SF3">
    <property type="entry name" value="SLR0285 PROTEIN"/>
    <property type="match status" value="1"/>
</dbReference>
<dbReference type="OrthoDB" id="9785699at2"/>
<keyword evidence="2" id="KW-0408">Iron</keyword>
<dbReference type="PANTHER" id="PTHR43432">
    <property type="entry name" value="SLR0285 PROTEIN"/>
    <property type="match status" value="1"/>
</dbReference>
<dbReference type="RefSeq" id="WP_092478994.1">
    <property type="nucleotide sequence ID" value="NZ_FOHN01000037.1"/>
</dbReference>
<dbReference type="GO" id="GO:0051536">
    <property type="term" value="F:iron-sulfur cluster binding"/>
    <property type="evidence" value="ECO:0007669"/>
    <property type="project" value="UniProtKB-KW"/>
</dbReference>